<organism evidence="4 5">
    <name type="scientific">Saccoglossus kowalevskii</name>
    <name type="common">Acorn worm</name>
    <dbReference type="NCBI Taxonomy" id="10224"/>
    <lineage>
        <taxon>Eukaryota</taxon>
        <taxon>Metazoa</taxon>
        <taxon>Hemichordata</taxon>
        <taxon>Enteropneusta</taxon>
        <taxon>Harrimaniidae</taxon>
        <taxon>Saccoglossus</taxon>
    </lineage>
</organism>
<feature type="region of interest" description="Disordered" evidence="2">
    <location>
        <begin position="806"/>
        <end position="886"/>
    </location>
</feature>
<feature type="compositionally biased region" description="Basic and acidic residues" evidence="2">
    <location>
        <begin position="180"/>
        <end position="198"/>
    </location>
</feature>
<dbReference type="SUPFAM" id="SSF47576">
    <property type="entry name" value="Calponin-homology domain, CH-domain"/>
    <property type="match status" value="1"/>
</dbReference>
<name>A0ABM0MAS3_SACKO</name>
<dbReference type="SMART" id="SM00033">
    <property type="entry name" value="CH"/>
    <property type="match status" value="1"/>
</dbReference>
<feature type="compositionally biased region" description="Basic and acidic residues" evidence="2">
    <location>
        <begin position="106"/>
        <end position="119"/>
    </location>
</feature>
<feature type="region of interest" description="Disordered" evidence="2">
    <location>
        <begin position="260"/>
        <end position="280"/>
    </location>
</feature>
<dbReference type="InterPro" id="IPR036872">
    <property type="entry name" value="CH_dom_sf"/>
</dbReference>
<dbReference type="Gene3D" id="1.10.418.10">
    <property type="entry name" value="Calponin-like domain"/>
    <property type="match status" value="1"/>
</dbReference>
<feature type="compositionally biased region" description="Low complexity" evidence="2">
    <location>
        <begin position="806"/>
        <end position="822"/>
    </location>
</feature>
<dbReference type="InterPro" id="IPR001715">
    <property type="entry name" value="CH_dom"/>
</dbReference>
<feature type="compositionally biased region" description="Basic and acidic residues" evidence="2">
    <location>
        <begin position="208"/>
        <end position="231"/>
    </location>
</feature>
<dbReference type="GeneID" id="100378669"/>
<feature type="region of interest" description="Disordered" evidence="2">
    <location>
        <begin position="926"/>
        <end position="963"/>
    </location>
</feature>
<evidence type="ECO:0000256" key="1">
    <source>
        <dbReference type="SAM" id="Coils"/>
    </source>
</evidence>
<evidence type="ECO:0000259" key="3">
    <source>
        <dbReference type="PROSITE" id="PS50021"/>
    </source>
</evidence>
<feature type="region of interest" description="Disordered" evidence="2">
    <location>
        <begin position="665"/>
        <end position="691"/>
    </location>
</feature>
<evidence type="ECO:0000313" key="5">
    <source>
        <dbReference type="RefSeq" id="XP_006817114.1"/>
    </source>
</evidence>
<feature type="coiled-coil region" evidence="1">
    <location>
        <begin position="736"/>
        <end position="771"/>
    </location>
</feature>
<dbReference type="PANTHER" id="PTHR23167">
    <property type="entry name" value="CALPONIN HOMOLOGY DOMAIN-CONTAINING PROTEIN DDB_G0272472-RELATED"/>
    <property type="match status" value="1"/>
</dbReference>
<reference evidence="5" key="1">
    <citation type="submission" date="2025-08" db="UniProtKB">
        <authorList>
            <consortium name="RefSeq"/>
        </authorList>
    </citation>
    <scope>IDENTIFICATION</scope>
    <source>
        <tissue evidence="5">Testes</tissue>
    </source>
</reference>
<dbReference type="Proteomes" id="UP000694865">
    <property type="component" value="Unplaced"/>
</dbReference>
<dbReference type="PROSITE" id="PS50021">
    <property type="entry name" value="CH"/>
    <property type="match status" value="1"/>
</dbReference>
<feature type="compositionally biased region" description="Gly residues" evidence="2">
    <location>
        <begin position="950"/>
        <end position="962"/>
    </location>
</feature>
<feature type="compositionally biased region" description="Low complexity" evidence="2">
    <location>
        <begin position="857"/>
        <end position="882"/>
    </location>
</feature>
<dbReference type="Pfam" id="PF12510">
    <property type="entry name" value="Smoothelin"/>
    <property type="match status" value="4"/>
</dbReference>
<protein>
    <submittedName>
        <fullName evidence="5">Smoothelin-like isoform X1</fullName>
    </submittedName>
</protein>
<feature type="region of interest" description="Disordered" evidence="2">
    <location>
        <begin position="37"/>
        <end position="119"/>
    </location>
</feature>
<feature type="compositionally biased region" description="Low complexity" evidence="2">
    <location>
        <begin position="829"/>
        <end position="841"/>
    </location>
</feature>
<feature type="domain" description="Calponin-homology (CH)" evidence="3">
    <location>
        <begin position="971"/>
        <end position="1078"/>
    </location>
</feature>
<keyword evidence="1" id="KW-0175">Coiled coil</keyword>
<feature type="compositionally biased region" description="Basic and acidic residues" evidence="2">
    <location>
        <begin position="260"/>
        <end position="277"/>
    </location>
</feature>
<dbReference type="PANTHER" id="PTHR23167:SF88">
    <property type="entry name" value="CALPONIN-HOMOLOGY (CH) DOMAIN-CONTAINING PROTEIN"/>
    <property type="match status" value="1"/>
</dbReference>
<dbReference type="Pfam" id="PF00307">
    <property type="entry name" value="CH"/>
    <property type="match status" value="1"/>
</dbReference>
<evidence type="ECO:0000313" key="4">
    <source>
        <dbReference type="Proteomes" id="UP000694865"/>
    </source>
</evidence>
<dbReference type="CDD" id="cd21200">
    <property type="entry name" value="CH_SMTN-like"/>
    <property type="match status" value="1"/>
</dbReference>
<dbReference type="InterPro" id="IPR050540">
    <property type="entry name" value="F-actin_Monoox_Mical"/>
</dbReference>
<gene>
    <name evidence="5" type="primary">LOC100378669</name>
</gene>
<sequence length="1081" mass="122159">MNTYGGKDETTLRKLLDTTSEYGERRKIRAAIRELKTAEKNYNNNNNVKPSTNKDSEDLRQPRVEKLRRHGNADSDGDAWHSSGDESKAPRTRYRHRNQTEDELELEKTKLKEKENHPKIENIKDEEVLTKMLKDTTVYEERKKIRAAIRELRKTRDQTKSMTPEGSPVARRTRRLMQAQEEKTETSTRKEDTKDESNSQRTSTSRPQRNEEEKVKDGGQKSAENIEKISEIQDENVLKQMLKDTDNYDERKKIRITLRELRRKNREKEDESKDEGTHSSTVLVQLENKEVEKRNGEVKIAEIAINPVSQNSDVKTNTPLMSIKTHAKTKLDKFEMPSIAPRKLPVEDKIEDKTEDQDDNTKGRNTISIELCNNDNQEKLIKTTSTVNSSNKGMLGNRVPEPKKIELQITNKDENSFEEIEDLEILENMLLSAKKTDVRLKIRSHIRDVKKRKADEIPDKTTTEDDGTRNTCEALKLLNIERKEEKPITKTTTAVMTLREPSKIGENIRREAVHVEKTNVGVRKTSRTTFTLSSASKSSNIEMKLATDEDTCKTSVVTKTVSMDTKTQSDFDDLNFIVENKLVVDDDNAKSINFEIKPQTLVANSSNAVKVTLRPTTDVSGEVDGLLLSKTAAINLQPQHKGTTTAKTGLKIKLDSELSETVETKHTSIDKKTQRFGTGGKFHGADSGKEKDALEATHKGEEVKNDSEMAPPAVAHIEDEAELETMLDATTDFDDRRAIRSRLREIRKKKKEERENRLLQKEKNWEKEKRERIHAKDLKIREAVGLGVPKASITVNNNNTVSTEKNANTITTNTGGTISKTTTTEEKTAGGTTAKRTTTITESKDGGTQSKTVEQETMVSSKGSGGSSMSVSKTSVSTTSSVGTGGKKLTKFEEELAARKKAREEKQLADTAKFKEDALKRQKEAMERKKMDAMSSRNKRSSIMDKFGGASKGGAPSGGVARGGMRVQNANTIKTMLLEWCKARTAGYENCEITNFSSSWANGMAFCALIHHYFPDAFDYRVLNPKNRRRNFDLAFNTAETKADIMPLLETEDMLLMGNKPDWKCVFTYVQSLYRHLQKLD</sequence>
<proteinExistence type="predicted"/>
<feature type="region of interest" description="Disordered" evidence="2">
    <location>
        <begin position="1"/>
        <end position="25"/>
    </location>
</feature>
<feature type="compositionally biased region" description="Basic and acidic residues" evidence="2">
    <location>
        <begin position="1"/>
        <end position="16"/>
    </location>
</feature>
<accession>A0ABM0MAS3</accession>
<dbReference type="RefSeq" id="XP_006817114.1">
    <property type="nucleotide sequence ID" value="XM_006817051.1"/>
</dbReference>
<dbReference type="InterPro" id="IPR022189">
    <property type="entry name" value="SMTN"/>
</dbReference>
<evidence type="ECO:0000256" key="2">
    <source>
        <dbReference type="SAM" id="MobiDB-lite"/>
    </source>
</evidence>
<keyword evidence="4" id="KW-1185">Reference proteome</keyword>
<feature type="region of interest" description="Disordered" evidence="2">
    <location>
        <begin position="151"/>
        <end position="235"/>
    </location>
</feature>
<feature type="compositionally biased region" description="Basic and acidic residues" evidence="2">
    <location>
        <begin position="52"/>
        <end position="65"/>
    </location>
</feature>